<evidence type="ECO:0000313" key="6">
    <source>
        <dbReference type="EMBL" id="OAD66932.1"/>
    </source>
</evidence>
<sequence length="353" mass="40516">MGSFATLKKEQLDDQVVAVKTYTRYHGHLVRRHCERELRAVEHLGLRSPESLKMKNRGLRIVDNDDNDDNENEKTRKIKNKRGFDYQMKLLLMHVIDVVTTDQIISLTMPFYEHTLASVSLSLTEARRAVYQMAKALSYIHAQGMVHCDVSPSNVLVNSAGQCALSDFGCAHLQKFMPDPREVDEIGTRYYKAPEHLFGYRVYRPSTDIWSLGTLFCQLLLGFPLFAGENDLEQIGSIVRRLGSPNESEREEMNCCPDATKLFFFMPPSECDSEDDSETELSEDQEEEEEEEEEEDALSECSDIITLDAAMENYSIEERDRVILRKMLTWSMKTRGSVEEILDINVSENDWVA</sequence>
<dbReference type="InterPro" id="IPR050117">
    <property type="entry name" value="MAPK"/>
</dbReference>
<keyword evidence="1" id="KW-0418">Kinase</keyword>
<dbReference type="PANTHER" id="PTHR24055">
    <property type="entry name" value="MITOGEN-ACTIVATED PROTEIN KINASE"/>
    <property type="match status" value="1"/>
</dbReference>
<dbReference type="PROSITE" id="PS50011">
    <property type="entry name" value="PROTEIN_KINASE_DOM"/>
    <property type="match status" value="1"/>
</dbReference>
<dbReference type="GO" id="GO:0005524">
    <property type="term" value="F:ATP binding"/>
    <property type="evidence" value="ECO:0007669"/>
    <property type="project" value="UniProtKB-KW"/>
</dbReference>
<dbReference type="InterPro" id="IPR000719">
    <property type="entry name" value="Prot_kinase_dom"/>
</dbReference>
<feature type="region of interest" description="Disordered" evidence="4">
    <location>
        <begin position="270"/>
        <end position="300"/>
    </location>
</feature>
<dbReference type="GeneID" id="29003159"/>
<dbReference type="InterPro" id="IPR011009">
    <property type="entry name" value="Kinase-like_dom_sf"/>
</dbReference>
<dbReference type="SMART" id="SM00220">
    <property type="entry name" value="S_TKc"/>
    <property type="match status" value="1"/>
</dbReference>
<keyword evidence="1" id="KW-0808">Transferase</keyword>
<gene>
    <name evidence="6" type="ORF">PHYBLDRAFT_70291</name>
</gene>
<name>A0A162T8U4_PHYB8</name>
<dbReference type="OrthoDB" id="413582at2759"/>
<dbReference type="Proteomes" id="UP000077315">
    <property type="component" value="Unassembled WGS sequence"/>
</dbReference>
<dbReference type="PROSITE" id="PS00109">
    <property type="entry name" value="PROTEIN_KINASE_TYR"/>
    <property type="match status" value="1"/>
</dbReference>
<dbReference type="AlphaFoldDB" id="A0A162T8U4"/>
<keyword evidence="2" id="KW-0547">Nucleotide-binding</keyword>
<evidence type="ECO:0000256" key="4">
    <source>
        <dbReference type="SAM" id="MobiDB-lite"/>
    </source>
</evidence>
<dbReference type="VEuPathDB" id="FungiDB:PHYBLDRAFT_70291"/>
<evidence type="ECO:0000256" key="2">
    <source>
        <dbReference type="ARBA" id="ARBA00022741"/>
    </source>
</evidence>
<evidence type="ECO:0000313" key="7">
    <source>
        <dbReference type="Proteomes" id="UP000077315"/>
    </source>
</evidence>
<dbReference type="InParanoid" id="A0A162T8U4"/>
<feature type="compositionally biased region" description="Acidic residues" evidence="4">
    <location>
        <begin position="271"/>
        <end position="298"/>
    </location>
</feature>
<evidence type="ECO:0000256" key="3">
    <source>
        <dbReference type="ARBA" id="ARBA00022840"/>
    </source>
</evidence>
<keyword evidence="3" id="KW-0067">ATP-binding</keyword>
<dbReference type="RefSeq" id="XP_018284972.1">
    <property type="nucleotide sequence ID" value="XM_018442253.1"/>
</dbReference>
<dbReference type="Gene3D" id="1.10.510.10">
    <property type="entry name" value="Transferase(Phosphotransferase) domain 1"/>
    <property type="match status" value="1"/>
</dbReference>
<keyword evidence="7" id="KW-1185">Reference proteome</keyword>
<evidence type="ECO:0000259" key="5">
    <source>
        <dbReference type="PROSITE" id="PS50011"/>
    </source>
</evidence>
<dbReference type="STRING" id="763407.A0A162T8U4"/>
<keyword evidence="1" id="KW-0723">Serine/threonine-protein kinase</keyword>
<feature type="domain" description="Protein kinase" evidence="5">
    <location>
        <begin position="1"/>
        <end position="352"/>
    </location>
</feature>
<evidence type="ECO:0000256" key="1">
    <source>
        <dbReference type="ARBA" id="ARBA00022527"/>
    </source>
</evidence>
<organism evidence="6 7">
    <name type="scientific">Phycomyces blakesleeanus (strain ATCC 8743b / DSM 1359 / FGSC 10004 / NBRC 33097 / NRRL 1555)</name>
    <dbReference type="NCBI Taxonomy" id="763407"/>
    <lineage>
        <taxon>Eukaryota</taxon>
        <taxon>Fungi</taxon>
        <taxon>Fungi incertae sedis</taxon>
        <taxon>Mucoromycota</taxon>
        <taxon>Mucoromycotina</taxon>
        <taxon>Mucoromycetes</taxon>
        <taxon>Mucorales</taxon>
        <taxon>Phycomycetaceae</taxon>
        <taxon>Phycomyces</taxon>
    </lineage>
</organism>
<protein>
    <recommendedName>
        <fullName evidence="5">Protein kinase domain-containing protein</fullName>
    </recommendedName>
</protein>
<dbReference type="GO" id="GO:0004674">
    <property type="term" value="F:protein serine/threonine kinase activity"/>
    <property type="evidence" value="ECO:0007669"/>
    <property type="project" value="UniProtKB-KW"/>
</dbReference>
<dbReference type="InterPro" id="IPR008266">
    <property type="entry name" value="Tyr_kinase_AS"/>
</dbReference>
<proteinExistence type="predicted"/>
<reference evidence="7" key="1">
    <citation type="submission" date="2015-06" db="EMBL/GenBank/DDBJ databases">
        <title>Expansion of signal transduction pathways in fungi by whole-genome duplication.</title>
        <authorList>
            <consortium name="DOE Joint Genome Institute"/>
            <person name="Corrochano L.M."/>
            <person name="Kuo A."/>
            <person name="Marcet-Houben M."/>
            <person name="Polaino S."/>
            <person name="Salamov A."/>
            <person name="Villalobos J.M."/>
            <person name="Alvarez M.I."/>
            <person name="Avalos J."/>
            <person name="Benito E.P."/>
            <person name="Benoit I."/>
            <person name="Burger G."/>
            <person name="Camino L.P."/>
            <person name="Canovas D."/>
            <person name="Cerda-Olmedo E."/>
            <person name="Cheng J.-F."/>
            <person name="Dominguez A."/>
            <person name="Elias M."/>
            <person name="Eslava A.P."/>
            <person name="Glaser F."/>
            <person name="Grimwood J."/>
            <person name="Gutierrez G."/>
            <person name="Heitman J."/>
            <person name="Henrissat B."/>
            <person name="Iturriaga E.A."/>
            <person name="Lang B.F."/>
            <person name="Lavin J.L."/>
            <person name="Lee S."/>
            <person name="Li W."/>
            <person name="Lindquist E."/>
            <person name="Lopez-Garcia S."/>
            <person name="Luque E.M."/>
            <person name="Marcos A.T."/>
            <person name="Martin J."/>
            <person name="McCluskey K."/>
            <person name="Medina H.R."/>
            <person name="Miralles-Duran A."/>
            <person name="Miyazaki A."/>
            <person name="Munoz-Torres E."/>
            <person name="Oguiza J.A."/>
            <person name="Ohm R."/>
            <person name="Olmedo M."/>
            <person name="Orejas M."/>
            <person name="Ortiz-Castellanos L."/>
            <person name="Pisabarro A.G."/>
            <person name="Rodriguez-Romero J."/>
            <person name="Ruiz-Herrera J."/>
            <person name="Ruiz-Vazquez R."/>
            <person name="Sanz C."/>
            <person name="Schackwitz W."/>
            <person name="Schmutz J."/>
            <person name="Shahriari M."/>
            <person name="Shelest E."/>
            <person name="Silva-Franco F."/>
            <person name="Soanes D."/>
            <person name="Syed K."/>
            <person name="Tagua V.G."/>
            <person name="Talbot N.J."/>
            <person name="Thon M."/>
            <person name="De vries R.P."/>
            <person name="Wiebenga A."/>
            <person name="Yadav J.S."/>
            <person name="Braun E.L."/>
            <person name="Baker S."/>
            <person name="Garre V."/>
            <person name="Horwitz B."/>
            <person name="Torres-Martinez S."/>
            <person name="Idnurm A."/>
            <person name="Herrera-Estrella A."/>
            <person name="Gabaldon T."/>
            <person name="Grigoriev I.V."/>
        </authorList>
    </citation>
    <scope>NUCLEOTIDE SEQUENCE [LARGE SCALE GENOMIC DNA]</scope>
    <source>
        <strain evidence="7">NRRL 1555(-)</strain>
    </source>
</reference>
<dbReference type="EMBL" id="KV441026">
    <property type="protein sequence ID" value="OAD66932.1"/>
    <property type="molecule type" value="Genomic_DNA"/>
</dbReference>
<dbReference type="SUPFAM" id="SSF56112">
    <property type="entry name" value="Protein kinase-like (PK-like)"/>
    <property type="match status" value="1"/>
</dbReference>
<accession>A0A162T8U4</accession>
<dbReference type="Pfam" id="PF00069">
    <property type="entry name" value="Pkinase"/>
    <property type="match status" value="1"/>
</dbReference>